<reference evidence="5" key="1">
    <citation type="submission" date="2016-10" db="EMBL/GenBank/DDBJ databases">
        <authorList>
            <person name="Varghese N."/>
            <person name="Submissions S."/>
        </authorList>
    </citation>
    <scope>NUCLEOTIDE SEQUENCE [LARGE SCALE GENOMIC DNA]</scope>
    <source>
        <strain evidence="5">DSM 46136</strain>
    </source>
</reference>
<keyword evidence="2" id="KW-0813">Transport</keyword>
<feature type="signal peptide" evidence="3">
    <location>
        <begin position="1"/>
        <end position="26"/>
    </location>
</feature>
<organism evidence="4 5">
    <name type="scientific">Geodermatophilus amargosae</name>
    <dbReference type="NCBI Taxonomy" id="1296565"/>
    <lineage>
        <taxon>Bacteria</taxon>
        <taxon>Bacillati</taxon>
        <taxon>Actinomycetota</taxon>
        <taxon>Actinomycetes</taxon>
        <taxon>Geodermatophilales</taxon>
        <taxon>Geodermatophilaceae</taxon>
        <taxon>Geodermatophilus</taxon>
    </lineage>
</organism>
<gene>
    <name evidence="4" type="ORF">SAMN05660657_04016</name>
</gene>
<feature type="chain" id="PRO_5011579060" evidence="3">
    <location>
        <begin position="27"/>
        <end position="428"/>
    </location>
</feature>
<sequence length="428" mass="45024">MRISPKVLLGSAVCLLVTACTGQTGASDEGGGGGGDGGGANTLRYLIEQLEDADELSRLEEHLADFEESSGIDVEVQQLDLDTMRTVLQTQLRSEDGPDVINWGSGPGFGGALAEAGLLYDLTAAYEENGWEVYDFAKERVTYDGKVYGIPGEMETVGLYYNTQVLSDLGIEPPRTLDDLRAACRTISEAGLVPLALGDQEGWPGGHLLSMALSSSLGADGMEALLSGEGSWESPEVVDALTFWQEANTNGWLGESPVSVDYDTMTAQYISGEAAMIPTGSWFVNDLAIAADFESGYVPFPAPDGEGVFASGLGSGPFVAANTDNPEGAIQLLDFLASEEHGQWVVENLQSIPARPVDTEGLDVDPLLAEVLDQVSALSEGGGELGYNIDVLMPEAFNEAMFDGMQAVLTGQSTPAEVAASLQAASQQ</sequence>
<evidence type="ECO:0000313" key="5">
    <source>
        <dbReference type="Proteomes" id="UP000199546"/>
    </source>
</evidence>
<dbReference type="AlphaFoldDB" id="A0A1I7C334"/>
<name>A0A1I7C334_9ACTN</name>
<dbReference type="RefSeq" id="WP_175551695.1">
    <property type="nucleotide sequence ID" value="NZ_FPBA01000017.1"/>
</dbReference>
<dbReference type="PROSITE" id="PS51257">
    <property type="entry name" value="PROKAR_LIPOPROTEIN"/>
    <property type="match status" value="1"/>
</dbReference>
<dbReference type="Pfam" id="PF01547">
    <property type="entry name" value="SBP_bac_1"/>
    <property type="match status" value="1"/>
</dbReference>
<comment type="similarity">
    <text evidence="1">Belongs to the bacterial solute-binding protein 1 family.</text>
</comment>
<evidence type="ECO:0000256" key="3">
    <source>
        <dbReference type="SAM" id="SignalP"/>
    </source>
</evidence>
<proteinExistence type="inferred from homology"/>
<accession>A0A1I7C334</accession>
<dbReference type="PANTHER" id="PTHR43649">
    <property type="entry name" value="ARABINOSE-BINDING PROTEIN-RELATED"/>
    <property type="match status" value="1"/>
</dbReference>
<evidence type="ECO:0000313" key="4">
    <source>
        <dbReference type="EMBL" id="SFT93826.1"/>
    </source>
</evidence>
<dbReference type="STRING" id="1296565.SAMN05660657_04016"/>
<dbReference type="InterPro" id="IPR006059">
    <property type="entry name" value="SBP"/>
</dbReference>
<dbReference type="EMBL" id="FPBA01000017">
    <property type="protein sequence ID" value="SFT93826.1"/>
    <property type="molecule type" value="Genomic_DNA"/>
</dbReference>
<dbReference type="Gene3D" id="3.40.190.10">
    <property type="entry name" value="Periplasmic binding protein-like II"/>
    <property type="match status" value="2"/>
</dbReference>
<dbReference type="PANTHER" id="PTHR43649:SF29">
    <property type="entry name" value="OSMOPROTECTIVE COMPOUNDS-BINDING PROTEIN GGTB"/>
    <property type="match status" value="1"/>
</dbReference>
<keyword evidence="3" id="KW-0732">Signal</keyword>
<keyword evidence="5" id="KW-1185">Reference proteome</keyword>
<dbReference type="SUPFAM" id="SSF53850">
    <property type="entry name" value="Periplasmic binding protein-like II"/>
    <property type="match status" value="1"/>
</dbReference>
<evidence type="ECO:0000256" key="2">
    <source>
        <dbReference type="ARBA" id="ARBA00022448"/>
    </source>
</evidence>
<dbReference type="InterPro" id="IPR050490">
    <property type="entry name" value="Bact_solute-bd_prot1"/>
</dbReference>
<protein>
    <submittedName>
        <fullName evidence="4">Raffinose/stachyose/melibiose transport system substrate-binding protein</fullName>
    </submittedName>
</protein>
<evidence type="ECO:0000256" key="1">
    <source>
        <dbReference type="ARBA" id="ARBA00008520"/>
    </source>
</evidence>
<dbReference type="Proteomes" id="UP000199546">
    <property type="component" value="Unassembled WGS sequence"/>
</dbReference>